<evidence type="ECO:0000313" key="6">
    <source>
        <dbReference type="EMBL" id="SKC42788.1"/>
    </source>
</evidence>
<dbReference type="Pfam" id="PF13411">
    <property type="entry name" value="MerR_1"/>
    <property type="match status" value="1"/>
</dbReference>
<sequence>MERLSIGQMAELNHISKQTLRYYDKIKLLEPYFTDEETGYRYYDIRQSARLDIIQYMKSLGMKLKDIKKQLDRNDPSLIKSVLRQKMYQIDEQICELECQKRAVRRTLMCYERYEASPRDGTIVLEYIEDRSMYCIDAGINFYGHGIEVYEKMLRKLKESLIDDKLPQVYFCNAGTILRQKNLEQLNFYSSEVFVFVDKDYVPDDLTVSIPANTYLCIYCDKFEKEKKYIYRLLDAIKENNYTIVGDYICEVLVELPFLAKNERGMFLRLQIPIRLY</sequence>
<gene>
    <name evidence="6" type="ORF">SAMN02194393_00756</name>
</gene>
<dbReference type="Gene3D" id="1.10.1660.10">
    <property type="match status" value="1"/>
</dbReference>
<organism evidence="6 7">
    <name type="scientific">Maledivibacter halophilus</name>
    <dbReference type="NCBI Taxonomy" id="36842"/>
    <lineage>
        <taxon>Bacteria</taxon>
        <taxon>Bacillati</taxon>
        <taxon>Bacillota</taxon>
        <taxon>Clostridia</taxon>
        <taxon>Peptostreptococcales</taxon>
        <taxon>Caminicellaceae</taxon>
        <taxon>Maledivibacter</taxon>
    </lineage>
</organism>
<dbReference type="SMART" id="SM00422">
    <property type="entry name" value="HTH_MERR"/>
    <property type="match status" value="1"/>
</dbReference>
<dbReference type="InterPro" id="IPR011256">
    <property type="entry name" value="Reg_factor_effector_dom_sf"/>
</dbReference>
<keyword evidence="2" id="KW-0805">Transcription regulation</keyword>
<dbReference type="AlphaFoldDB" id="A0A1T5IUZ5"/>
<dbReference type="SUPFAM" id="SSF46955">
    <property type="entry name" value="Putative DNA-binding domain"/>
    <property type="match status" value="1"/>
</dbReference>
<dbReference type="Gene3D" id="3.20.80.10">
    <property type="entry name" value="Regulatory factor, effector binding domain"/>
    <property type="match status" value="1"/>
</dbReference>
<reference evidence="6 7" key="1">
    <citation type="submission" date="2017-02" db="EMBL/GenBank/DDBJ databases">
        <authorList>
            <person name="Peterson S.W."/>
        </authorList>
    </citation>
    <scope>NUCLEOTIDE SEQUENCE [LARGE SCALE GENOMIC DNA]</scope>
    <source>
        <strain evidence="6 7">M1</strain>
    </source>
</reference>
<dbReference type="PANTHER" id="PTHR30204">
    <property type="entry name" value="REDOX-CYCLING DRUG-SENSING TRANSCRIPTIONAL ACTIVATOR SOXR"/>
    <property type="match status" value="1"/>
</dbReference>
<keyword evidence="1" id="KW-0678">Repressor</keyword>
<protein>
    <submittedName>
        <fullName evidence="6">DNA-binding transcriptional regulator, MerR family</fullName>
    </submittedName>
</protein>
<dbReference type="InterPro" id="IPR009061">
    <property type="entry name" value="DNA-bd_dom_put_sf"/>
</dbReference>
<evidence type="ECO:0000313" key="7">
    <source>
        <dbReference type="Proteomes" id="UP000190285"/>
    </source>
</evidence>
<dbReference type="PROSITE" id="PS50937">
    <property type="entry name" value="HTH_MERR_2"/>
    <property type="match status" value="1"/>
</dbReference>
<dbReference type="OrthoDB" id="9773308at2"/>
<dbReference type="STRING" id="36842.SAMN02194393_00756"/>
<proteinExistence type="predicted"/>
<dbReference type="SUPFAM" id="SSF55136">
    <property type="entry name" value="Probable bacterial effector-binding domain"/>
    <property type="match status" value="1"/>
</dbReference>
<evidence type="ECO:0000259" key="5">
    <source>
        <dbReference type="PROSITE" id="PS50937"/>
    </source>
</evidence>
<dbReference type="InterPro" id="IPR047057">
    <property type="entry name" value="MerR_fam"/>
</dbReference>
<keyword evidence="3 6" id="KW-0238">DNA-binding</keyword>
<keyword evidence="7" id="KW-1185">Reference proteome</keyword>
<accession>A0A1T5IUZ5</accession>
<dbReference type="GO" id="GO:0003700">
    <property type="term" value="F:DNA-binding transcription factor activity"/>
    <property type="evidence" value="ECO:0007669"/>
    <property type="project" value="InterPro"/>
</dbReference>
<evidence type="ECO:0000256" key="3">
    <source>
        <dbReference type="ARBA" id="ARBA00023125"/>
    </source>
</evidence>
<dbReference type="CDD" id="cd01107">
    <property type="entry name" value="HTH_BmrR"/>
    <property type="match status" value="1"/>
</dbReference>
<dbReference type="GO" id="GO:0003677">
    <property type="term" value="F:DNA binding"/>
    <property type="evidence" value="ECO:0007669"/>
    <property type="project" value="UniProtKB-KW"/>
</dbReference>
<dbReference type="RefSeq" id="WP_079489428.1">
    <property type="nucleotide sequence ID" value="NZ_FUZT01000001.1"/>
</dbReference>
<name>A0A1T5IUZ5_9FIRM</name>
<dbReference type="InterPro" id="IPR000551">
    <property type="entry name" value="MerR-type_HTH_dom"/>
</dbReference>
<feature type="domain" description="HTH merR-type" evidence="5">
    <location>
        <begin position="3"/>
        <end position="73"/>
    </location>
</feature>
<evidence type="ECO:0000256" key="4">
    <source>
        <dbReference type="ARBA" id="ARBA00023163"/>
    </source>
</evidence>
<keyword evidence="4" id="KW-0804">Transcription</keyword>
<evidence type="ECO:0000256" key="1">
    <source>
        <dbReference type="ARBA" id="ARBA00022491"/>
    </source>
</evidence>
<dbReference type="Proteomes" id="UP000190285">
    <property type="component" value="Unassembled WGS sequence"/>
</dbReference>
<dbReference type="EMBL" id="FUZT01000001">
    <property type="protein sequence ID" value="SKC42788.1"/>
    <property type="molecule type" value="Genomic_DNA"/>
</dbReference>
<dbReference type="PANTHER" id="PTHR30204:SF69">
    <property type="entry name" value="MERR-FAMILY TRANSCRIPTIONAL REGULATOR"/>
    <property type="match status" value="1"/>
</dbReference>
<evidence type="ECO:0000256" key="2">
    <source>
        <dbReference type="ARBA" id="ARBA00023015"/>
    </source>
</evidence>